<dbReference type="Proteomes" id="UP000256869">
    <property type="component" value="Unassembled WGS sequence"/>
</dbReference>
<proteinExistence type="predicted"/>
<name>A0A3D9HTX2_9BACL</name>
<dbReference type="RefSeq" id="WP_115995600.1">
    <property type="nucleotide sequence ID" value="NZ_QRDY01000029.1"/>
</dbReference>
<feature type="compositionally biased region" description="Pro residues" evidence="1">
    <location>
        <begin position="81"/>
        <end position="100"/>
    </location>
</feature>
<evidence type="ECO:0000313" key="3">
    <source>
        <dbReference type="Proteomes" id="UP000256869"/>
    </source>
</evidence>
<organism evidence="2 3">
    <name type="scientific">Cohnella lupini</name>
    <dbReference type="NCBI Taxonomy" id="1294267"/>
    <lineage>
        <taxon>Bacteria</taxon>
        <taxon>Bacillati</taxon>
        <taxon>Bacillota</taxon>
        <taxon>Bacilli</taxon>
        <taxon>Bacillales</taxon>
        <taxon>Paenibacillaceae</taxon>
        <taxon>Cohnella</taxon>
    </lineage>
</organism>
<evidence type="ECO:0008006" key="4">
    <source>
        <dbReference type="Google" id="ProtNLM"/>
    </source>
</evidence>
<gene>
    <name evidence="2" type="ORF">DFP95_12921</name>
</gene>
<accession>A0A3D9HTX2</accession>
<reference evidence="2 3" key="1">
    <citation type="submission" date="2018-07" db="EMBL/GenBank/DDBJ databases">
        <title>Genomic Encyclopedia of Type Strains, Phase III (KMG-III): the genomes of soil and plant-associated and newly described type strains.</title>
        <authorList>
            <person name="Whitman W."/>
        </authorList>
    </citation>
    <scope>NUCLEOTIDE SEQUENCE [LARGE SCALE GENOMIC DNA]</scope>
    <source>
        <strain evidence="2 3">CECT 8236</strain>
    </source>
</reference>
<keyword evidence="3" id="KW-1185">Reference proteome</keyword>
<dbReference type="AlphaFoldDB" id="A0A3D9HTX2"/>
<feature type="region of interest" description="Disordered" evidence="1">
    <location>
        <begin position="74"/>
        <end position="100"/>
    </location>
</feature>
<evidence type="ECO:0000313" key="2">
    <source>
        <dbReference type="EMBL" id="RED52889.1"/>
    </source>
</evidence>
<evidence type="ECO:0000256" key="1">
    <source>
        <dbReference type="SAM" id="MobiDB-lite"/>
    </source>
</evidence>
<sequence>MKSKLGLIVLVLFVVSFSIGFGAYAAVKYSLVINGKTVKADIKVINGATYIPVSALAANLKGIKTKVDTKTGIIRIDEPKPTPTPSAKPTPTPTPAPAPAPAPKFITQTDLPYTINATNGMSLTVNSYSASSSGVTFNFTLTNNSSVSDKGETMTSTWELYDGKNTLKYIDQDRIFYDSLYLRSGQSVTGNVNFRGISNPNAEKFTLYGGLWQYIDKEDFKIVFMI</sequence>
<dbReference type="OrthoDB" id="2651265at2"/>
<dbReference type="EMBL" id="QRDY01000029">
    <property type="protein sequence ID" value="RED52889.1"/>
    <property type="molecule type" value="Genomic_DNA"/>
</dbReference>
<comment type="caution">
    <text evidence="2">The sequence shown here is derived from an EMBL/GenBank/DDBJ whole genome shotgun (WGS) entry which is preliminary data.</text>
</comment>
<protein>
    <recommendedName>
        <fullName evidence="4">Copper amine oxidase-like protein</fullName>
    </recommendedName>
</protein>